<evidence type="ECO:0000313" key="2">
    <source>
        <dbReference type="Proteomes" id="UP000701801"/>
    </source>
</evidence>
<evidence type="ECO:0000313" key="1">
    <source>
        <dbReference type="EMBL" id="CAG8977654.1"/>
    </source>
</evidence>
<name>A0A9N9Q759_9HELO</name>
<protein>
    <submittedName>
        <fullName evidence="1">Uncharacterized protein</fullName>
    </submittedName>
</protein>
<dbReference type="Proteomes" id="UP000701801">
    <property type="component" value="Unassembled WGS sequence"/>
</dbReference>
<dbReference type="AlphaFoldDB" id="A0A9N9Q759"/>
<proteinExistence type="predicted"/>
<sequence length="65" mass="7452">MEISKYPWYLPYKESFISTEDPHSKNSSLPEERARSRLHRCAGLSAEIKTTFAVFENGLSFVEAV</sequence>
<keyword evidence="2" id="KW-1185">Reference proteome</keyword>
<reference evidence="1" key="1">
    <citation type="submission" date="2021-07" db="EMBL/GenBank/DDBJ databases">
        <authorList>
            <person name="Durling M."/>
        </authorList>
    </citation>
    <scope>NUCLEOTIDE SEQUENCE</scope>
</reference>
<organism evidence="1 2">
    <name type="scientific">Hymenoscyphus albidus</name>
    <dbReference type="NCBI Taxonomy" id="595503"/>
    <lineage>
        <taxon>Eukaryota</taxon>
        <taxon>Fungi</taxon>
        <taxon>Dikarya</taxon>
        <taxon>Ascomycota</taxon>
        <taxon>Pezizomycotina</taxon>
        <taxon>Leotiomycetes</taxon>
        <taxon>Helotiales</taxon>
        <taxon>Helotiaceae</taxon>
        <taxon>Hymenoscyphus</taxon>
    </lineage>
</organism>
<comment type="caution">
    <text evidence="1">The sequence shown here is derived from an EMBL/GenBank/DDBJ whole genome shotgun (WGS) entry which is preliminary data.</text>
</comment>
<accession>A0A9N9Q759</accession>
<dbReference type="EMBL" id="CAJVRM010000228">
    <property type="protein sequence ID" value="CAG8977654.1"/>
    <property type="molecule type" value="Genomic_DNA"/>
</dbReference>
<gene>
    <name evidence="1" type="ORF">HYALB_00006604</name>
</gene>